<dbReference type="InterPro" id="IPR007016">
    <property type="entry name" value="O-antigen_ligase-rel_domated"/>
</dbReference>
<evidence type="ECO:0000313" key="8">
    <source>
        <dbReference type="EMBL" id="TFZ82874.1"/>
    </source>
</evidence>
<gene>
    <name evidence="8" type="ORF">E4680_06260</name>
</gene>
<protein>
    <submittedName>
        <fullName evidence="8">O-antigen ligase family protein</fullName>
    </submittedName>
</protein>
<feature type="transmembrane region" description="Helical" evidence="6">
    <location>
        <begin position="514"/>
        <end position="535"/>
    </location>
</feature>
<keyword evidence="2 6" id="KW-0812">Transmembrane</keyword>
<evidence type="ECO:0000256" key="1">
    <source>
        <dbReference type="ARBA" id="ARBA00004141"/>
    </source>
</evidence>
<feature type="domain" description="O-antigen ligase-related" evidence="7">
    <location>
        <begin position="282"/>
        <end position="426"/>
    </location>
</feature>
<evidence type="ECO:0000259" key="7">
    <source>
        <dbReference type="Pfam" id="PF04932"/>
    </source>
</evidence>
<proteinExistence type="predicted"/>
<feature type="region of interest" description="Disordered" evidence="5">
    <location>
        <begin position="113"/>
        <end position="134"/>
    </location>
</feature>
<name>A0A4Z0F920_9GAMM</name>
<feature type="transmembrane region" description="Helical" evidence="6">
    <location>
        <begin position="476"/>
        <end position="494"/>
    </location>
</feature>
<evidence type="ECO:0000256" key="6">
    <source>
        <dbReference type="SAM" id="Phobius"/>
    </source>
</evidence>
<dbReference type="GO" id="GO:0016020">
    <property type="term" value="C:membrane"/>
    <property type="evidence" value="ECO:0007669"/>
    <property type="project" value="UniProtKB-SubCell"/>
</dbReference>
<keyword evidence="8" id="KW-0436">Ligase</keyword>
<feature type="transmembrane region" description="Helical" evidence="6">
    <location>
        <begin position="320"/>
        <end position="338"/>
    </location>
</feature>
<dbReference type="Proteomes" id="UP000297890">
    <property type="component" value="Unassembled WGS sequence"/>
</dbReference>
<reference evidence="8 9" key="1">
    <citation type="journal article" date="2019" name="ISME J.">
        <title>Candidatus Macondimonas diazotrophica, a novel gammaproteobacterial genus dominating crude-oil-contaminated coastal sediments.</title>
        <authorList>
            <person name="Karthikeyan S."/>
            <person name="Konstantinidis K."/>
        </authorList>
    </citation>
    <scope>NUCLEOTIDE SEQUENCE [LARGE SCALE GENOMIC DNA]</scope>
    <source>
        <strain evidence="8 9">KTK01</strain>
    </source>
</reference>
<dbReference type="EMBL" id="SRIO01000006">
    <property type="protein sequence ID" value="TFZ82874.1"/>
    <property type="molecule type" value="Genomic_DNA"/>
</dbReference>
<comment type="caution">
    <text evidence="8">The sequence shown here is derived from an EMBL/GenBank/DDBJ whole genome shotgun (WGS) entry which is preliminary data.</text>
</comment>
<keyword evidence="4 6" id="KW-0472">Membrane</keyword>
<sequence length="763" mass="82618">MNRHGPCAPRDDERIQEPEDTACRLECTTRPNRRLKLMAAVTRTLGTGRLGPPGNHIMTPTHRPPPLWPLALALAATLFLVRTEAQLILLAIALAALFYAAARTFAAGDSLARPGEARRDEARPAGPMNALDGAGLAQPDDPAARTMHRPAQLILYFPATRSALLAIATLIVLFGNVAFSTLPSTSLWFAWILGLFPLAYLLGITALARGAHPAGLQCATGALLTLLAVWGVIEWLRFGGRSNGPFLDLNAFGALFYLAVPGVFLALARARNWRARVALIAVLALMLWALFATVSRGAIGVLLLMLPPLLIGLRRAAMPWRAPAAILLVLTGLAWGTVRYLPDAPVTREVVNLAGDQSTQDRLAMWRSTLAMWRERPVTGQGLGSYKLHYLHHRTLADRGSNGNLAHNDYLQLLAEAGPLALAILILAGVCTLVLAGRLWQRMGPAHDRRRRGAALTGWVAVLPVLGLFVHATVNFIFYVAPLALLAGLLLARARHAAGPVPLRPVRLAAHPRLAGAAYGLAASLAVGAITLDWLASQAFDAQNRWPLFAERRTDPLARYQMATAFAALRPHHVATQQALTTSAIDLALTERNGPTGAIWAGLAVTHARHWLSASRGNPYVYDAMGQLLWHFPSLAPHMAPDFPERPDDILALAVTRHPANPSHRLRLAQLLADQGEPTHALETLLDALPWSRISMPPERVAAWQQLLREAMTLAEATGDRRWAADLARMVQRFDPENATAERLLTHSPDATAPVAEASMTAP</sequence>
<evidence type="ECO:0000256" key="4">
    <source>
        <dbReference type="ARBA" id="ARBA00023136"/>
    </source>
</evidence>
<organism evidence="8 9">
    <name type="scientific">Candidatus Macondimonas diazotrophica</name>
    <dbReference type="NCBI Taxonomy" id="2305248"/>
    <lineage>
        <taxon>Bacteria</taxon>
        <taxon>Pseudomonadati</taxon>
        <taxon>Pseudomonadota</taxon>
        <taxon>Gammaproteobacteria</taxon>
        <taxon>Chromatiales</taxon>
        <taxon>Ectothiorhodospiraceae</taxon>
        <taxon>Candidatus Macondimonas</taxon>
    </lineage>
</organism>
<feature type="transmembrane region" description="Helical" evidence="6">
    <location>
        <begin position="187"/>
        <end position="207"/>
    </location>
</feature>
<accession>A0A4Z0F920</accession>
<dbReference type="GO" id="GO:0016874">
    <property type="term" value="F:ligase activity"/>
    <property type="evidence" value="ECO:0007669"/>
    <property type="project" value="UniProtKB-KW"/>
</dbReference>
<evidence type="ECO:0000256" key="2">
    <source>
        <dbReference type="ARBA" id="ARBA00022692"/>
    </source>
</evidence>
<evidence type="ECO:0000256" key="5">
    <source>
        <dbReference type="SAM" id="MobiDB-lite"/>
    </source>
</evidence>
<keyword evidence="3 6" id="KW-1133">Transmembrane helix</keyword>
<keyword evidence="9" id="KW-1185">Reference proteome</keyword>
<feature type="transmembrane region" description="Helical" evidence="6">
    <location>
        <begin position="297"/>
        <end position="313"/>
    </location>
</feature>
<dbReference type="PANTHER" id="PTHR37422:SF23">
    <property type="entry name" value="TEICHURONIC ACID BIOSYNTHESIS PROTEIN TUAE"/>
    <property type="match status" value="1"/>
</dbReference>
<feature type="transmembrane region" description="Helical" evidence="6">
    <location>
        <begin position="214"/>
        <end position="233"/>
    </location>
</feature>
<dbReference type="InterPro" id="IPR051533">
    <property type="entry name" value="WaaL-like"/>
</dbReference>
<evidence type="ECO:0000313" key="9">
    <source>
        <dbReference type="Proteomes" id="UP000297890"/>
    </source>
</evidence>
<feature type="transmembrane region" description="Helical" evidence="6">
    <location>
        <begin position="153"/>
        <end position="175"/>
    </location>
</feature>
<dbReference type="AlphaFoldDB" id="A0A4Z0F920"/>
<comment type="subcellular location">
    <subcellularLocation>
        <location evidence="1">Membrane</location>
        <topology evidence="1">Multi-pass membrane protein</topology>
    </subcellularLocation>
</comment>
<feature type="transmembrane region" description="Helical" evidence="6">
    <location>
        <begin position="452"/>
        <end position="470"/>
    </location>
</feature>
<feature type="transmembrane region" description="Helical" evidence="6">
    <location>
        <begin position="420"/>
        <end position="440"/>
    </location>
</feature>
<dbReference type="OrthoDB" id="8554812at2"/>
<dbReference type="PANTHER" id="PTHR37422">
    <property type="entry name" value="TEICHURONIC ACID BIOSYNTHESIS PROTEIN TUAE"/>
    <property type="match status" value="1"/>
</dbReference>
<dbReference type="Pfam" id="PF04932">
    <property type="entry name" value="Wzy_C"/>
    <property type="match status" value="1"/>
</dbReference>
<feature type="transmembrane region" description="Helical" evidence="6">
    <location>
        <begin position="275"/>
        <end position="291"/>
    </location>
</feature>
<feature type="transmembrane region" description="Helical" evidence="6">
    <location>
        <begin position="87"/>
        <end position="106"/>
    </location>
</feature>
<feature type="region of interest" description="Disordered" evidence="5">
    <location>
        <begin position="740"/>
        <end position="763"/>
    </location>
</feature>
<evidence type="ECO:0000256" key="3">
    <source>
        <dbReference type="ARBA" id="ARBA00022989"/>
    </source>
</evidence>
<feature type="transmembrane region" description="Helical" evidence="6">
    <location>
        <begin position="249"/>
        <end position="268"/>
    </location>
</feature>